<dbReference type="AlphaFoldDB" id="A0A5B8MN23"/>
<evidence type="ECO:0000313" key="18">
    <source>
        <dbReference type="Proteomes" id="UP000316726"/>
    </source>
</evidence>
<keyword evidence="6 14" id="KW-0812">Transmembrane</keyword>
<comment type="subcellular location">
    <subcellularLocation>
        <location evidence="1">Membrane</location>
    </subcellularLocation>
</comment>
<keyword evidence="18" id="KW-1185">Reference proteome</keyword>
<keyword evidence="10" id="KW-0594">Phospholipid biosynthesis</keyword>
<keyword evidence="11" id="KW-1208">Phospholipid metabolism</keyword>
<dbReference type="GO" id="GO:0008374">
    <property type="term" value="F:O-acyltransferase activity"/>
    <property type="evidence" value="ECO:0007669"/>
    <property type="project" value="InterPro"/>
</dbReference>
<dbReference type="SUPFAM" id="SSF69593">
    <property type="entry name" value="Glycerol-3-phosphate (1)-acyltransferase"/>
    <property type="match status" value="1"/>
</dbReference>
<evidence type="ECO:0000256" key="5">
    <source>
        <dbReference type="ARBA" id="ARBA00022679"/>
    </source>
</evidence>
<dbReference type="Pfam" id="PF01553">
    <property type="entry name" value="Acyltransferase"/>
    <property type="match status" value="1"/>
</dbReference>
<evidence type="ECO:0000256" key="1">
    <source>
        <dbReference type="ARBA" id="ARBA00004370"/>
    </source>
</evidence>
<evidence type="ECO:0000256" key="10">
    <source>
        <dbReference type="ARBA" id="ARBA00023209"/>
    </source>
</evidence>
<evidence type="ECO:0000256" key="14">
    <source>
        <dbReference type="SAM" id="Phobius"/>
    </source>
</evidence>
<evidence type="ECO:0000256" key="9">
    <source>
        <dbReference type="ARBA" id="ARBA00023136"/>
    </source>
</evidence>
<proteinExistence type="inferred from homology"/>
<dbReference type="InterPro" id="IPR045252">
    <property type="entry name" value="LPCAT1-like"/>
</dbReference>
<keyword evidence="4" id="KW-0444">Lipid biosynthesis</keyword>
<evidence type="ECO:0000256" key="4">
    <source>
        <dbReference type="ARBA" id="ARBA00022516"/>
    </source>
</evidence>
<dbReference type="STRING" id="1764295.A0A5B8MN23"/>
<dbReference type="SMART" id="SM00563">
    <property type="entry name" value="PlsC"/>
    <property type="match status" value="1"/>
</dbReference>
<evidence type="ECO:0000256" key="12">
    <source>
        <dbReference type="ARBA" id="ARBA00023315"/>
    </source>
</evidence>
<dbReference type="PANTHER" id="PTHR23063:SF54">
    <property type="entry name" value="LYSOPHOSPHOLIPID ACYLTRANSFERASE LPEAT1"/>
    <property type="match status" value="1"/>
</dbReference>
<evidence type="ECO:0000256" key="11">
    <source>
        <dbReference type="ARBA" id="ARBA00023264"/>
    </source>
</evidence>
<dbReference type="GO" id="GO:0016020">
    <property type="term" value="C:membrane"/>
    <property type="evidence" value="ECO:0007669"/>
    <property type="project" value="UniProtKB-SubCell"/>
</dbReference>
<feature type="compositionally biased region" description="Polar residues" evidence="13">
    <location>
        <begin position="282"/>
        <end position="293"/>
    </location>
</feature>
<dbReference type="EMBL" id="CP031039">
    <property type="protein sequence ID" value="QDZ21797.1"/>
    <property type="molecule type" value="Genomic_DNA"/>
</dbReference>
<dbReference type="PANTHER" id="PTHR23063">
    <property type="entry name" value="PHOSPHOLIPID ACYLTRANSFERASE"/>
    <property type="match status" value="1"/>
</dbReference>
<evidence type="ECO:0000256" key="13">
    <source>
        <dbReference type="SAM" id="MobiDB-lite"/>
    </source>
</evidence>
<feature type="region of interest" description="Disordered" evidence="13">
    <location>
        <begin position="282"/>
        <end position="308"/>
    </location>
</feature>
<name>A0A5B8MN23_9CHLO</name>
<dbReference type="InterPro" id="IPR002123">
    <property type="entry name" value="Plipid/glycerol_acylTrfase"/>
</dbReference>
<dbReference type="OrthoDB" id="272512at2759"/>
<gene>
    <name evidence="17" type="ORF">A3770_06p43150</name>
    <name evidence="16" type="ORF">CPRI1469_LOCUS1618</name>
</gene>
<dbReference type="Proteomes" id="UP000316726">
    <property type="component" value="Chromosome 6"/>
</dbReference>
<sequence>MSNSKYHSYPEEHAPFVRHDRYGVMGLEKQGILERVRLSVAYCTVLPLRLFTSIALVALFYLVCLAFPKNEQVNRTALRITARTILLIIGFGSIEVDRGGEGVPSAGVVCNHVGWTDILILSSIFGPSFVARSATKDTPLIGRVSMAMNCLFVEREKQTDGSREGIATQLKERMKSTYDQKSRPVVIFAEGTTTNGNYLLPFKSGAFLACLPLTLVIVKYTTSTGGVSPAWESISGLRHLCLMLCERRHKASVKVLSISPKPGESPKEYCQRARQTMLETANLSSSKSTFSDKQQYHKRLRQEHDKFE</sequence>
<organism evidence="17 18">
    <name type="scientific">Chloropicon primus</name>
    <dbReference type="NCBI Taxonomy" id="1764295"/>
    <lineage>
        <taxon>Eukaryota</taxon>
        <taxon>Viridiplantae</taxon>
        <taxon>Chlorophyta</taxon>
        <taxon>Chloropicophyceae</taxon>
        <taxon>Chloropicales</taxon>
        <taxon>Chloropicaceae</taxon>
        <taxon>Chloropicon</taxon>
    </lineage>
</organism>
<feature type="domain" description="Phospholipid/glycerol acyltransferase" evidence="15">
    <location>
        <begin position="106"/>
        <end position="221"/>
    </location>
</feature>
<protein>
    <submittedName>
        <fullName evidence="17">Glycerol-3-phosphate 1-acyltransferase</fullName>
    </submittedName>
</protein>
<accession>A0A5B8MN23</accession>
<evidence type="ECO:0000256" key="6">
    <source>
        <dbReference type="ARBA" id="ARBA00022692"/>
    </source>
</evidence>
<evidence type="ECO:0000256" key="7">
    <source>
        <dbReference type="ARBA" id="ARBA00022989"/>
    </source>
</evidence>
<dbReference type="GO" id="GO:0071618">
    <property type="term" value="F:lysophosphatidylethanolamine acyltransferase activity"/>
    <property type="evidence" value="ECO:0007669"/>
    <property type="project" value="TreeGrafter"/>
</dbReference>
<reference evidence="17 18" key="1">
    <citation type="submission" date="2018-07" db="EMBL/GenBank/DDBJ databases">
        <title>The complete nuclear genome of the prasinophyte Chloropicon primus (CCMP1205).</title>
        <authorList>
            <person name="Pombert J.-F."/>
            <person name="Otis C."/>
            <person name="Turmel M."/>
            <person name="Lemieux C."/>
        </authorList>
    </citation>
    <scope>NUCLEOTIDE SEQUENCE [LARGE SCALE GENOMIC DNA]</scope>
    <source>
        <strain evidence="17 18">CCMP1205</strain>
    </source>
</reference>
<keyword evidence="5 17" id="KW-0808">Transferase</keyword>
<evidence type="ECO:0000313" key="16">
    <source>
        <dbReference type="EMBL" id="CAD9712769.1"/>
    </source>
</evidence>
<reference evidence="16" key="2">
    <citation type="submission" date="2021-01" db="EMBL/GenBank/DDBJ databases">
        <authorList>
            <person name="Corre E."/>
            <person name="Pelletier E."/>
            <person name="Niang G."/>
            <person name="Scheremetjew M."/>
            <person name="Finn R."/>
            <person name="Kale V."/>
            <person name="Holt S."/>
            <person name="Cochrane G."/>
            <person name="Meng A."/>
            <person name="Brown T."/>
            <person name="Cohen L."/>
        </authorList>
    </citation>
    <scope>NUCLEOTIDE SEQUENCE</scope>
    <source>
        <strain evidence="16">CCMP1205</strain>
    </source>
</reference>
<keyword evidence="8" id="KW-0443">Lipid metabolism</keyword>
<keyword evidence="7 14" id="KW-1133">Transmembrane helix</keyword>
<evidence type="ECO:0000313" key="17">
    <source>
        <dbReference type="EMBL" id="QDZ21797.1"/>
    </source>
</evidence>
<evidence type="ECO:0000256" key="8">
    <source>
        <dbReference type="ARBA" id="ARBA00023098"/>
    </source>
</evidence>
<evidence type="ECO:0000256" key="2">
    <source>
        <dbReference type="ARBA" id="ARBA00005189"/>
    </source>
</evidence>
<dbReference type="GO" id="GO:0005783">
    <property type="term" value="C:endoplasmic reticulum"/>
    <property type="evidence" value="ECO:0007669"/>
    <property type="project" value="TreeGrafter"/>
</dbReference>
<dbReference type="EMBL" id="HBHL01002678">
    <property type="protein sequence ID" value="CAD9712769.1"/>
    <property type="molecule type" value="Transcribed_RNA"/>
</dbReference>
<evidence type="ECO:0000259" key="15">
    <source>
        <dbReference type="SMART" id="SM00563"/>
    </source>
</evidence>
<dbReference type="GO" id="GO:0008654">
    <property type="term" value="P:phospholipid biosynthetic process"/>
    <property type="evidence" value="ECO:0007669"/>
    <property type="project" value="UniProtKB-KW"/>
</dbReference>
<comment type="pathway">
    <text evidence="2">Lipid metabolism.</text>
</comment>
<dbReference type="CDD" id="cd07991">
    <property type="entry name" value="LPLAT_LPCAT1-like"/>
    <property type="match status" value="1"/>
</dbReference>
<keyword evidence="9 14" id="KW-0472">Membrane</keyword>
<evidence type="ECO:0000256" key="3">
    <source>
        <dbReference type="ARBA" id="ARBA00008655"/>
    </source>
</evidence>
<feature type="transmembrane region" description="Helical" evidence="14">
    <location>
        <begin position="46"/>
        <end position="67"/>
    </location>
</feature>
<keyword evidence="12 17" id="KW-0012">Acyltransferase</keyword>
<comment type="similarity">
    <text evidence="3">Belongs to the 1-acyl-sn-glycerol-3-phosphate acyltransferase family.</text>
</comment>